<name>A0ABY7TMW9_9SPHN</name>
<feature type="signal peptide" evidence="2">
    <location>
        <begin position="1"/>
        <end position="19"/>
    </location>
</feature>
<dbReference type="Gene3D" id="3.40.50.1000">
    <property type="entry name" value="HAD superfamily/HAD-like"/>
    <property type="match status" value="1"/>
</dbReference>
<dbReference type="InterPro" id="IPR036412">
    <property type="entry name" value="HAD-like_sf"/>
</dbReference>
<dbReference type="Pfam" id="PF03767">
    <property type="entry name" value="Acid_phosphat_B"/>
    <property type="match status" value="1"/>
</dbReference>
<dbReference type="Proteomes" id="UP001220395">
    <property type="component" value="Chromosome"/>
</dbReference>
<dbReference type="SUPFAM" id="SSF56784">
    <property type="entry name" value="HAD-like"/>
    <property type="match status" value="1"/>
</dbReference>
<proteinExistence type="predicted"/>
<evidence type="ECO:0000313" key="3">
    <source>
        <dbReference type="EMBL" id="WCT74581.1"/>
    </source>
</evidence>
<protein>
    <submittedName>
        <fullName evidence="3">HAD family acid phosphatase</fullName>
    </submittedName>
</protein>
<feature type="chain" id="PRO_5046487379" evidence="2">
    <location>
        <begin position="20"/>
        <end position="295"/>
    </location>
</feature>
<organism evidence="3 4">
    <name type="scientific">Sphingomonas naphthae</name>
    <dbReference type="NCBI Taxonomy" id="1813468"/>
    <lineage>
        <taxon>Bacteria</taxon>
        <taxon>Pseudomonadati</taxon>
        <taxon>Pseudomonadota</taxon>
        <taxon>Alphaproteobacteria</taxon>
        <taxon>Sphingomonadales</taxon>
        <taxon>Sphingomonadaceae</taxon>
        <taxon>Sphingomonas</taxon>
    </lineage>
</organism>
<reference evidence="3 4" key="1">
    <citation type="submission" date="2023-02" db="EMBL/GenBank/DDBJ databases">
        <title>Genome sequence of Sphingomonas naphthae.</title>
        <authorList>
            <person name="Kim S."/>
            <person name="Heo J."/>
            <person name="Kwon S.-W."/>
        </authorList>
    </citation>
    <scope>NUCLEOTIDE SEQUENCE [LARGE SCALE GENOMIC DNA]</scope>
    <source>
        <strain evidence="3 4">KACC 18716</strain>
    </source>
</reference>
<keyword evidence="1 2" id="KW-0732">Signal</keyword>
<evidence type="ECO:0000256" key="2">
    <source>
        <dbReference type="SAM" id="SignalP"/>
    </source>
</evidence>
<dbReference type="EMBL" id="CP117411">
    <property type="protein sequence ID" value="WCT74581.1"/>
    <property type="molecule type" value="Genomic_DNA"/>
</dbReference>
<gene>
    <name evidence="3" type="ORF">PQ455_04955</name>
</gene>
<dbReference type="PROSITE" id="PS51257">
    <property type="entry name" value="PROKAR_LIPOPROTEIN"/>
    <property type="match status" value="1"/>
</dbReference>
<keyword evidence="4" id="KW-1185">Reference proteome</keyword>
<evidence type="ECO:0000313" key="4">
    <source>
        <dbReference type="Proteomes" id="UP001220395"/>
    </source>
</evidence>
<sequence length="295" mass="30961">MLRAALPAVLLLLAGCATQTRPVADVAPPAPQTPPKAMQWLYGSGEGAAISRQAYNALAAYTATVAADRKAGRPVRSAILAPGATLDAPRFVECAGGQPLAAMFDVDETVLLNLGFEYDDAKGGVRPWDEDRWARWEQAGADKVLPVPGAVEALATLRAQGLTILFNSNRNTANGAFTKAAIEGAGLGPAVAGDTLYLKGDVAPGSGKDPRRLKASEHYCIVALGGDQLGDFSDQFGPLMKDIPGRRAWVGQGAIARLWGAGWFVLPNPLYGTGTVGSYDDVFPADKRWTDQGGK</sequence>
<dbReference type="InterPro" id="IPR005519">
    <property type="entry name" value="Acid_phosphat_B-like"/>
</dbReference>
<evidence type="ECO:0000256" key="1">
    <source>
        <dbReference type="ARBA" id="ARBA00022729"/>
    </source>
</evidence>
<dbReference type="RefSeq" id="WP_273689737.1">
    <property type="nucleotide sequence ID" value="NZ_CP117411.1"/>
</dbReference>
<dbReference type="InterPro" id="IPR023214">
    <property type="entry name" value="HAD_sf"/>
</dbReference>
<accession>A0ABY7TMW9</accession>